<dbReference type="EMBL" id="CP155573">
    <property type="protein sequence ID" value="XFO64494.1"/>
    <property type="molecule type" value="Genomic_DNA"/>
</dbReference>
<keyword evidence="1 2" id="KW-0238">DNA-binding</keyword>
<dbReference type="PANTHER" id="PTHR30055">
    <property type="entry name" value="HTH-TYPE TRANSCRIPTIONAL REGULATOR RUTR"/>
    <property type="match status" value="1"/>
</dbReference>
<dbReference type="SUPFAM" id="SSF46689">
    <property type="entry name" value="Homeodomain-like"/>
    <property type="match status" value="1"/>
</dbReference>
<keyword evidence="5" id="KW-1185">Reference proteome</keyword>
<dbReference type="PRINTS" id="PR00455">
    <property type="entry name" value="HTHTETR"/>
</dbReference>
<dbReference type="InterPro" id="IPR009057">
    <property type="entry name" value="Homeodomain-like_sf"/>
</dbReference>
<dbReference type="PROSITE" id="PS50977">
    <property type="entry name" value="HTH_TETR_2"/>
    <property type="match status" value="1"/>
</dbReference>
<evidence type="ECO:0000256" key="2">
    <source>
        <dbReference type="PROSITE-ProRule" id="PRU00335"/>
    </source>
</evidence>
<feature type="domain" description="HTH tetR-type" evidence="3">
    <location>
        <begin position="6"/>
        <end position="66"/>
    </location>
</feature>
<evidence type="ECO:0000259" key="3">
    <source>
        <dbReference type="PROSITE" id="PS50977"/>
    </source>
</evidence>
<evidence type="ECO:0000256" key="1">
    <source>
        <dbReference type="ARBA" id="ARBA00023125"/>
    </source>
</evidence>
<reference evidence="4" key="1">
    <citation type="submission" date="2024-05" db="EMBL/GenBank/DDBJ databases">
        <title>Isolation and characterization of Sporomusa carbonis sp. nov., a carboxydotrophic hydrogenogen in the genus of Sporomusa isolated from a charcoal burning pile.</title>
        <authorList>
            <person name="Boeer T."/>
            <person name="Rosenbaum F."/>
            <person name="Eysell L."/>
            <person name="Mueller V."/>
            <person name="Daniel R."/>
            <person name="Poehlein A."/>
        </authorList>
    </citation>
    <scope>NUCLEOTIDE SEQUENCE [LARGE SCALE GENOMIC DNA]</scope>
    <source>
        <strain evidence="4">DSM 10669</strain>
    </source>
</reference>
<proteinExistence type="predicted"/>
<feature type="DNA-binding region" description="H-T-H motif" evidence="2">
    <location>
        <begin position="29"/>
        <end position="48"/>
    </location>
</feature>
<sequence length="194" mass="22282">MSDDILITADRIILAASELFQEKGFHPVSMKNIASQANVSEMTVFRHFSSKKQVLEAVIKKISYIPSLKEVFEGKICWDLETDLLLISQTYQKIMADNQLAFLITLREEKTIPEISEFVHQGPPQFKSFLKDYFCLMQNKKQIAESDSESLALAFMAINFGYFFFKVRGYGMVTISDKQYLEIAIHLFVKGIKN</sequence>
<protein>
    <recommendedName>
        <fullName evidence="3">HTH tetR-type domain-containing protein</fullName>
    </recommendedName>
</protein>
<dbReference type="Proteomes" id="UP000216752">
    <property type="component" value="Chromosome"/>
</dbReference>
<dbReference type="PANTHER" id="PTHR30055:SF226">
    <property type="entry name" value="HTH-TYPE TRANSCRIPTIONAL REGULATOR PKSA"/>
    <property type="match status" value="1"/>
</dbReference>
<evidence type="ECO:0000313" key="4">
    <source>
        <dbReference type="EMBL" id="XFO64494.1"/>
    </source>
</evidence>
<dbReference type="RefSeq" id="WP_094605761.1">
    <property type="nucleotide sequence ID" value="NZ_CP155573.1"/>
</dbReference>
<name>A0ABZ3IFN4_9FIRM</name>
<dbReference type="InterPro" id="IPR050109">
    <property type="entry name" value="HTH-type_TetR-like_transc_reg"/>
</dbReference>
<evidence type="ECO:0000313" key="5">
    <source>
        <dbReference type="Proteomes" id="UP000216752"/>
    </source>
</evidence>
<dbReference type="Gene3D" id="1.10.357.10">
    <property type="entry name" value="Tetracycline Repressor, domain 2"/>
    <property type="match status" value="1"/>
</dbReference>
<accession>A0ABZ3IFN4</accession>
<gene>
    <name evidence="4" type="ORF">SPSIL_005960</name>
</gene>
<organism evidence="4 5">
    <name type="scientific">Sporomusa silvacetica DSM 10669</name>
    <dbReference type="NCBI Taxonomy" id="1123289"/>
    <lineage>
        <taxon>Bacteria</taxon>
        <taxon>Bacillati</taxon>
        <taxon>Bacillota</taxon>
        <taxon>Negativicutes</taxon>
        <taxon>Selenomonadales</taxon>
        <taxon>Sporomusaceae</taxon>
        <taxon>Sporomusa</taxon>
    </lineage>
</organism>
<dbReference type="Pfam" id="PF00440">
    <property type="entry name" value="TetR_N"/>
    <property type="match status" value="1"/>
</dbReference>
<dbReference type="InterPro" id="IPR001647">
    <property type="entry name" value="HTH_TetR"/>
</dbReference>